<evidence type="ECO:0000256" key="1">
    <source>
        <dbReference type="SAM" id="Phobius"/>
    </source>
</evidence>
<keyword evidence="1" id="KW-1133">Transmembrane helix</keyword>
<accession>A0ABU5CGW3</accession>
<feature type="transmembrane region" description="Helical" evidence="1">
    <location>
        <begin position="6"/>
        <end position="22"/>
    </location>
</feature>
<dbReference type="RefSeq" id="WP_306068077.1">
    <property type="nucleotide sequence ID" value="NZ_JAROCA020000001.1"/>
</dbReference>
<sequence>MVYAGVTIIAIAIVLLIASFFMKDKLEDLESEIEHLSITTSQDTYQLKKKVKALEEELLSENIADDNYFSKSHNKF</sequence>
<dbReference type="Proteomes" id="UP001228376">
    <property type="component" value="Unassembled WGS sequence"/>
</dbReference>
<name>A0ABU5CGW3_9BACI</name>
<reference evidence="2 3" key="1">
    <citation type="submission" date="2023-10" db="EMBL/GenBank/DDBJ databases">
        <title>179-bfca-hs.</title>
        <authorList>
            <person name="Miliotis G."/>
            <person name="Sengupta P."/>
            <person name="Hameed A."/>
            <person name="Chuvochina M."/>
            <person name="Mcdonagh F."/>
            <person name="Simpson A.C."/>
            <person name="Singh N.K."/>
            <person name="Rekha P.D."/>
            <person name="Raman K."/>
            <person name="Hugenholtz P."/>
            <person name="Venkateswaran K."/>
        </authorList>
    </citation>
    <scope>NUCLEOTIDE SEQUENCE [LARGE SCALE GENOMIC DNA]</scope>
    <source>
        <strain evidence="2 3">179-BFC-A-HS</strain>
    </source>
</reference>
<keyword evidence="1" id="KW-0812">Transmembrane</keyword>
<gene>
    <name evidence="2" type="ORF">P5G51_009305</name>
</gene>
<organism evidence="2 3">
    <name type="scientific">Tigheibacillus jepli</name>
    <dbReference type="NCBI Taxonomy" id="3035914"/>
    <lineage>
        <taxon>Bacteria</taxon>
        <taxon>Bacillati</taxon>
        <taxon>Bacillota</taxon>
        <taxon>Bacilli</taxon>
        <taxon>Bacillales</taxon>
        <taxon>Bacillaceae</taxon>
        <taxon>Tigheibacillus</taxon>
    </lineage>
</organism>
<protein>
    <submittedName>
        <fullName evidence="2">Uncharacterized protein</fullName>
    </submittedName>
</protein>
<comment type="caution">
    <text evidence="2">The sequence shown here is derived from an EMBL/GenBank/DDBJ whole genome shotgun (WGS) entry which is preliminary data.</text>
</comment>
<proteinExistence type="predicted"/>
<evidence type="ECO:0000313" key="3">
    <source>
        <dbReference type="Proteomes" id="UP001228376"/>
    </source>
</evidence>
<dbReference type="EMBL" id="JAROCA020000001">
    <property type="protein sequence ID" value="MDY0405564.1"/>
    <property type="molecule type" value="Genomic_DNA"/>
</dbReference>
<keyword evidence="3" id="KW-1185">Reference proteome</keyword>
<keyword evidence="1" id="KW-0472">Membrane</keyword>
<evidence type="ECO:0000313" key="2">
    <source>
        <dbReference type="EMBL" id="MDY0405564.1"/>
    </source>
</evidence>